<name>A0ABP4IA34_9ACTN</name>
<evidence type="ECO:0000313" key="2">
    <source>
        <dbReference type="EMBL" id="GAA1385608.1"/>
    </source>
</evidence>
<proteinExistence type="predicted"/>
<feature type="region of interest" description="Disordered" evidence="1">
    <location>
        <begin position="1"/>
        <end position="47"/>
    </location>
</feature>
<accession>A0ABP4IA34</accession>
<organism evidence="2 3">
    <name type="scientific">Kitasatospora putterlickiae</name>
    <dbReference type="NCBI Taxonomy" id="221725"/>
    <lineage>
        <taxon>Bacteria</taxon>
        <taxon>Bacillati</taxon>
        <taxon>Actinomycetota</taxon>
        <taxon>Actinomycetes</taxon>
        <taxon>Kitasatosporales</taxon>
        <taxon>Streptomycetaceae</taxon>
        <taxon>Kitasatospora</taxon>
    </lineage>
</organism>
<sequence>MPVGGRRTALPATAFEAEGAGERKFDSAPGRDTIPRQGGRKGDAVASGDVAAGIPVRDPDEHVRFARYRRAFDAVAPDDAADLVARVLTDPDPAMANTAVCEYLDRRAAELLTDPGYPAWSLELTGPVAVDAFTARRLREWTLLRAIALDEPWEAEQLLTASNWLQLHVAGRPPAGAARSALPLLAEGGRTRRIRNIARSRIPRPG</sequence>
<evidence type="ECO:0000313" key="3">
    <source>
        <dbReference type="Proteomes" id="UP001499863"/>
    </source>
</evidence>
<dbReference type="EMBL" id="BAAAKJ010000037">
    <property type="protein sequence ID" value="GAA1385608.1"/>
    <property type="molecule type" value="Genomic_DNA"/>
</dbReference>
<keyword evidence="3" id="KW-1185">Reference proteome</keyword>
<comment type="caution">
    <text evidence="2">The sequence shown here is derived from an EMBL/GenBank/DDBJ whole genome shotgun (WGS) entry which is preliminary data.</text>
</comment>
<gene>
    <name evidence="2" type="ORF">GCM10009639_08460</name>
</gene>
<protein>
    <submittedName>
        <fullName evidence="2">Uncharacterized protein</fullName>
    </submittedName>
</protein>
<dbReference type="Proteomes" id="UP001499863">
    <property type="component" value="Unassembled WGS sequence"/>
</dbReference>
<evidence type="ECO:0000256" key="1">
    <source>
        <dbReference type="SAM" id="MobiDB-lite"/>
    </source>
</evidence>
<reference evidence="3" key="1">
    <citation type="journal article" date="2019" name="Int. J. Syst. Evol. Microbiol.">
        <title>The Global Catalogue of Microorganisms (GCM) 10K type strain sequencing project: providing services to taxonomists for standard genome sequencing and annotation.</title>
        <authorList>
            <consortium name="The Broad Institute Genomics Platform"/>
            <consortium name="The Broad Institute Genome Sequencing Center for Infectious Disease"/>
            <person name="Wu L."/>
            <person name="Ma J."/>
        </authorList>
    </citation>
    <scope>NUCLEOTIDE SEQUENCE [LARGE SCALE GENOMIC DNA]</scope>
    <source>
        <strain evidence="3">JCM 12393</strain>
    </source>
</reference>